<keyword evidence="1" id="KW-1133">Transmembrane helix</keyword>
<protein>
    <submittedName>
        <fullName evidence="4">Undecaprenyl-diphosphatase</fullName>
    </submittedName>
</protein>
<keyword evidence="5" id="KW-1185">Reference proteome</keyword>
<feature type="signal peptide" evidence="2">
    <location>
        <begin position="1"/>
        <end position="27"/>
    </location>
</feature>
<dbReference type="PANTHER" id="PTHR14969:SF13">
    <property type="entry name" value="AT30094P"/>
    <property type="match status" value="1"/>
</dbReference>
<evidence type="ECO:0000313" key="5">
    <source>
        <dbReference type="Proteomes" id="UP000190888"/>
    </source>
</evidence>
<dbReference type="InterPro" id="IPR000326">
    <property type="entry name" value="PAP2/HPO"/>
</dbReference>
<organism evidence="4 5">
    <name type="scientific">Sediminibacterium ginsengisoli</name>
    <dbReference type="NCBI Taxonomy" id="413434"/>
    <lineage>
        <taxon>Bacteria</taxon>
        <taxon>Pseudomonadati</taxon>
        <taxon>Bacteroidota</taxon>
        <taxon>Chitinophagia</taxon>
        <taxon>Chitinophagales</taxon>
        <taxon>Chitinophagaceae</taxon>
        <taxon>Sediminibacterium</taxon>
    </lineage>
</organism>
<evidence type="ECO:0000313" key="4">
    <source>
        <dbReference type="EMBL" id="SJZ91045.1"/>
    </source>
</evidence>
<dbReference type="Gene3D" id="1.20.144.10">
    <property type="entry name" value="Phosphatidic acid phosphatase type 2/haloperoxidase"/>
    <property type="match status" value="1"/>
</dbReference>
<evidence type="ECO:0000256" key="1">
    <source>
        <dbReference type="SAM" id="Phobius"/>
    </source>
</evidence>
<feature type="transmembrane region" description="Helical" evidence="1">
    <location>
        <begin position="175"/>
        <end position="193"/>
    </location>
</feature>
<keyword evidence="1" id="KW-0812">Transmembrane</keyword>
<dbReference type="PANTHER" id="PTHR14969">
    <property type="entry name" value="SPHINGOSINE-1-PHOSPHATE PHOSPHOHYDROLASE"/>
    <property type="match status" value="1"/>
</dbReference>
<accession>A0A1T4PHM5</accession>
<proteinExistence type="predicted"/>
<feature type="transmembrane region" description="Helical" evidence="1">
    <location>
        <begin position="147"/>
        <end position="163"/>
    </location>
</feature>
<dbReference type="Proteomes" id="UP000190888">
    <property type="component" value="Unassembled WGS sequence"/>
</dbReference>
<feature type="domain" description="Phosphatidic acid phosphatase type 2/haloperoxidase" evidence="3">
    <location>
        <begin position="80"/>
        <end position="190"/>
    </location>
</feature>
<dbReference type="EMBL" id="FUWH01000006">
    <property type="protein sequence ID" value="SJZ91045.1"/>
    <property type="molecule type" value="Genomic_DNA"/>
</dbReference>
<dbReference type="OrthoDB" id="9773582at2"/>
<dbReference type="Pfam" id="PF01569">
    <property type="entry name" value="PAP2"/>
    <property type="match status" value="1"/>
</dbReference>
<dbReference type="InterPro" id="IPR036938">
    <property type="entry name" value="PAP2/HPO_sf"/>
</dbReference>
<dbReference type="SMART" id="SM00014">
    <property type="entry name" value="acidPPc"/>
    <property type="match status" value="1"/>
</dbReference>
<dbReference type="AlphaFoldDB" id="A0A1T4PHM5"/>
<keyword evidence="1" id="KW-0472">Membrane</keyword>
<sequence length="204" mass="22105">MKVTKALKSILVFAGCFCFLLQTSAQGQWEVDMLRSINPQDPSSSTWRGISASAKPVGVGIPLGMVAIGLINKNLKLKENGIEALGSVAIASLSTQIMKAAFNRPRPYKTYTDIYPDNADNSKAFPSGHVSLAFATATSLSLQYKKWYIVAPLYAWSTAISYSRMYLGQHYPSDILAGAVVGAGSAYLSHVLAKKIFAKPKHNR</sequence>
<dbReference type="STRING" id="413434.SAMN04488132_10621"/>
<dbReference type="SUPFAM" id="SSF48317">
    <property type="entry name" value="Acid phosphatase/Vanadium-dependent haloperoxidase"/>
    <property type="match status" value="1"/>
</dbReference>
<reference evidence="4 5" key="1">
    <citation type="submission" date="2017-02" db="EMBL/GenBank/DDBJ databases">
        <authorList>
            <person name="Peterson S.W."/>
        </authorList>
    </citation>
    <scope>NUCLEOTIDE SEQUENCE [LARGE SCALE GENOMIC DNA]</scope>
    <source>
        <strain evidence="4 5">DSM 22335</strain>
    </source>
</reference>
<evidence type="ECO:0000256" key="2">
    <source>
        <dbReference type="SAM" id="SignalP"/>
    </source>
</evidence>
<name>A0A1T4PHM5_9BACT</name>
<dbReference type="CDD" id="cd01610">
    <property type="entry name" value="PAP2_like"/>
    <property type="match status" value="1"/>
</dbReference>
<evidence type="ECO:0000259" key="3">
    <source>
        <dbReference type="SMART" id="SM00014"/>
    </source>
</evidence>
<feature type="chain" id="PRO_5012978839" evidence="2">
    <location>
        <begin position="28"/>
        <end position="204"/>
    </location>
</feature>
<feature type="transmembrane region" description="Helical" evidence="1">
    <location>
        <begin position="49"/>
        <end position="71"/>
    </location>
</feature>
<keyword evidence="2" id="KW-0732">Signal</keyword>
<gene>
    <name evidence="4" type="ORF">SAMN04488132_10621</name>
</gene>
<dbReference type="RefSeq" id="WP_078831605.1">
    <property type="nucleotide sequence ID" value="NZ_FUWH01000006.1"/>
</dbReference>